<dbReference type="Gene3D" id="3.50.50.60">
    <property type="entry name" value="FAD/NAD(P)-binding domain"/>
    <property type="match status" value="1"/>
</dbReference>
<protein>
    <submittedName>
        <fullName evidence="7">FAD binding domain-containing protein</fullName>
    </submittedName>
</protein>
<keyword evidence="4" id="KW-0560">Oxidoreductase</keyword>
<keyword evidence="2" id="KW-0285">Flavoprotein</keyword>
<dbReference type="RefSeq" id="XP_045955908.1">
    <property type="nucleotide sequence ID" value="XM_046108888.1"/>
</dbReference>
<dbReference type="PROSITE" id="PS51257">
    <property type="entry name" value="PROKAR_LIPOPROTEIN"/>
    <property type="match status" value="1"/>
</dbReference>
<feature type="compositionally biased region" description="Basic and acidic residues" evidence="5">
    <location>
        <begin position="450"/>
        <end position="461"/>
    </location>
</feature>
<reference evidence="7" key="1">
    <citation type="journal article" date="2021" name="Nat. Commun.">
        <title>Genetic determinants of endophytism in the Arabidopsis root mycobiome.</title>
        <authorList>
            <person name="Mesny F."/>
            <person name="Miyauchi S."/>
            <person name="Thiergart T."/>
            <person name="Pickel B."/>
            <person name="Atanasova L."/>
            <person name="Karlsson M."/>
            <person name="Huettel B."/>
            <person name="Barry K.W."/>
            <person name="Haridas S."/>
            <person name="Chen C."/>
            <person name="Bauer D."/>
            <person name="Andreopoulos W."/>
            <person name="Pangilinan J."/>
            <person name="LaButti K."/>
            <person name="Riley R."/>
            <person name="Lipzen A."/>
            <person name="Clum A."/>
            <person name="Drula E."/>
            <person name="Henrissat B."/>
            <person name="Kohler A."/>
            <person name="Grigoriev I.V."/>
            <person name="Martin F.M."/>
            <person name="Hacquard S."/>
        </authorList>
    </citation>
    <scope>NUCLEOTIDE SEQUENCE</scope>
    <source>
        <strain evidence="7">MPI-SDFR-AT-0073</strain>
    </source>
</reference>
<dbReference type="AlphaFoldDB" id="A0A9P8ZV06"/>
<dbReference type="EMBL" id="JAGPXC010000006">
    <property type="protein sequence ID" value="KAH6651630.1"/>
    <property type="molecule type" value="Genomic_DNA"/>
</dbReference>
<evidence type="ECO:0000256" key="3">
    <source>
        <dbReference type="ARBA" id="ARBA00022827"/>
    </source>
</evidence>
<keyword evidence="8" id="KW-1185">Reference proteome</keyword>
<evidence type="ECO:0000256" key="4">
    <source>
        <dbReference type="ARBA" id="ARBA00023002"/>
    </source>
</evidence>
<dbReference type="Proteomes" id="UP000758603">
    <property type="component" value="Unassembled WGS sequence"/>
</dbReference>
<comment type="pathway">
    <text evidence="1">Secondary metabolite biosynthesis.</text>
</comment>
<dbReference type="InterPro" id="IPR036188">
    <property type="entry name" value="FAD/NAD-bd_sf"/>
</dbReference>
<evidence type="ECO:0000256" key="2">
    <source>
        <dbReference type="ARBA" id="ARBA00022630"/>
    </source>
</evidence>
<gene>
    <name evidence="7" type="ORF">BKA67DRAFT_679911</name>
</gene>
<evidence type="ECO:0000256" key="1">
    <source>
        <dbReference type="ARBA" id="ARBA00005179"/>
    </source>
</evidence>
<dbReference type="Gene3D" id="3.40.30.120">
    <property type="match status" value="1"/>
</dbReference>
<comment type="caution">
    <text evidence="7">The sequence shown here is derived from an EMBL/GenBank/DDBJ whole genome shotgun (WGS) entry which is preliminary data.</text>
</comment>
<evidence type="ECO:0000313" key="8">
    <source>
        <dbReference type="Proteomes" id="UP000758603"/>
    </source>
</evidence>
<feature type="domain" description="FAD-binding" evidence="6">
    <location>
        <begin position="5"/>
        <end position="368"/>
    </location>
</feature>
<dbReference type="Pfam" id="PF01494">
    <property type="entry name" value="FAD_binding_3"/>
    <property type="match status" value="1"/>
</dbReference>
<proteinExistence type="predicted"/>
<accession>A0A9P8ZV06</accession>
<dbReference type="PANTHER" id="PTHR43004:SF8">
    <property type="entry name" value="FAD-BINDING DOMAIN-CONTAINING PROTEIN-RELATED"/>
    <property type="match status" value="1"/>
</dbReference>
<dbReference type="PRINTS" id="PR00420">
    <property type="entry name" value="RNGMNOXGNASE"/>
</dbReference>
<dbReference type="GO" id="GO:0071949">
    <property type="term" value="F:FAD binding"/>
    <property type="evidence" value="ECO:0007669"/>
    <property type="project" value="InterPro"/>
</dbReference>
<dbReference type="PANTHER" id="PTHR43004">
    <property type="entry name" value="TRK SYSTEM POTASSIUM UPTAKE PROTEIN"/>
    <property type="match status" value="1"/>
</dbReference>
<evidence type="ECO:0000313" key="7">
    <source>
        <dbReference type="EMBL" id="KAH6651630.1"/>
    </source>
</evidence>
<name>A0A9P8ZV06_9PEZI</name>
<dbReference type="SUPFAM" id="SSF51905">
    <property type="entry name" value="FAD/NAD(P)-binding domain"/>
    <property type="match status" value="1"/>
</dbReference>
<feature type="region of interest" description="Disordered" evidence="5">
    <location>
        <begin position="442"/>
        <end position="462"/>
    </location>
</feature>
<evidence type="ECO:0000259" key="6">
    <source>
        <dbReference type="Pfam" id="PF01494"/>
    </source>
</evidence>
<dbReference type="Pfam" id="PF21274">
    <property type="entry name" value="Rng_hyd_C"/>
    <property type="match status" value="1"/>
</dbReference>
<dbReference type="GO" id="GO:0016709">
    <property type="term" value="F:oxidoreductase activity, acting on paired donors, with incorporation or reduction of molecular oxygen, NAD(P)H as one donor, and incorporation of one atom of oxygen"/>
    <property type="evidence" value="ECO:0007669"/>
    <property type="project" value="UniProtKB-ARBA"/>
</dbReference>
<keyword evidence="3" id="KW-0274">FAD</keyword>
<dbReference type="InterPro" id="IPR002938">
    <property type="entry name" value="FAD-bd"/>
</dbReference>
<dbReference type="Gene3D" id="3.30.9.10">
    <property type="entry name" value="D-Amino Acid Oxidase, subunit A, domain 2"/>
    <property type="match status" value="1"/>
</dbReference>
<dbReference type="OrthoDB" id="2690153at2759"/>
<evidence type="ECO:0000256" key="5">
    <source>
        <dbReference type="SAM" id="MobiDB-lite"/>
    </source>
</evidence>
<dbReference type="GeneID" id="70137779"/>
<sequence length="597" mass="65931">MSDLKTDLLIVGAGPAGASLACFLAEYGLKGTIIAAAPGTAETPRAHITNMAALECLRDIGLDKACLEIASTSDCMAHTRWCHSMAGEEYGRIYSWGHDPDKAGIYAAASACNHVDLPQTLLEPILVKRAISRGWDVRFNTTLLRFQEGDDQITSEVQDGDGRSYKISSKYLFGCDGARSQVVRQLEIPLIKKPGGGLAINVYAEVDMTDLMATRVGNLHWFIQPDSEHPPWARMALARMVEPWKKWMFIVFPDPDVAYTEDPTEEQWLERIKDFIGDRSRPVKIINISKWNVNEIAAEYYSQGNVHCLGDAVHRHPPFNGLGSNTCIQDAYNLAWKVAYTMRGRASPSLLSTYSTERQPVGLGIVTRANQGFRDHLAVWRALGMTSPSLPARRGAFAELNSTTPEGRRRREDLRVAIKGTEKEFHAVGREMGQQYDKAGSAAVVTDDEPGPRPDVVPRPDEDMDYVISTYPGSRLPHAWLNTKVPQQQISTNDLAGHAAFCVLTGPGGDAWKSAAKAVGGRLGVEITAYSIGWGQDYEDVYGHWAQRSEVEEDGCVLVRPDRFVGWRSHALPEDPARDLERGLRKILGLQPNDTSS</sequence>
<dbReference type="InterPro" id="IPR050641">
    <property type="entry name" value="RIFMO-like"/>
</dbReference>
<organism evidence="7 8">
    <name type="scientific">Truncatella angustata</name>
    <dbReference type="NCBI Taxonomy" id="152316"/>
    <lineage>
        <taxon>Eukaryota</taxon>
        <taxon>Fungi</taxon>
        <taxon>Dikarya</taxon>
        <taxon>Ascomycota</taxon>
        <taxon>Pezizomycotina</taxon>
        <taxon>Sordariomycetes</taxon>
        <taxon>Xylariomycetidae</taxon>
        <taxon>Amphisphaeriales</taxon>
        <taxon>Sporocadaceae</taxon>
        <taxon>Truncatella</taxon>
    </lineage>
</organism>